<dbReference type="CDD" id="cd00102">
    <property type="entry name" value="IPT"/>
    <property type="match status" value="6"/>
</dbReference>
<dbReference type="InterPro" id="IPR014756">
    <property type="entry name" value="Ig_E-set"/>
</dbReference>
<name>A0A1M4URH3_9THEO</name>
<dbReference type="InterPro" id="IPR052387">
    <property type="entry name" value="Fibrocystin"/>
</dbReference>
<keyword evidence="5" id="KW-1185">Reference proteome</keyword>
<evidence type="ECO:0000256" key="2">
    <source>
        <dbReference type="SAM" id="MobiDB-lite"/>
    </source>
</evidence>
<dbReference type="Proteomes" id="UP000184088">
    <property type="component" value="Unassembled WGS sequence"/>
</dbReference>
<reference evidence="4 5" key="1">
    <citation type="submission" date="2016-11" db="EMBL/GenBank/DDBJ databases">
        <authorList>
            <person name="Jaros S."/>
            <person name="Januszkiewicz K."/>
            <person name="Wedrychowicz H."/>
        </authorList>
    </citation>
    <scope>NUCLEOTIDE SEQUENCE [LARGE SCALE GENOMIC DNA]</scope>
    <source>
        <strain evidence="4 5">DSM 17918</strain>
    </source>
</reference>
<feature type="region of interest" description="Disordered" evidence="2">
    <location>
        <begin position="1596"/>
        <end position="1620"/>
    </location>
</feature>
<dbReference type="SUPFAM" id="SSF49265">
    <property type="entry name" value="Fibronectin type III"/>
    <property type="match status" value="1"/>
</dbReference>
<dbReference type="Gene3D" id="2.60.40.10">
    <property type="entry name" value="Immunoglobulins"/>
    <property type="match status" value="11"/>
</dbReference>
<dbReference type="InterPro" id="IPR002909">
    <property type="entry name" value="IPT_dom"/>
</dbReference>
<dbReference type="CDD" id="cd00063">
    <property type="entry name" value="FN3"/>
    <property type="match status" value="1"/>
</dbReference>
<dbReference type="InterPro" id="IPR003961">
    <property type="entry name" value="FN3_dom"/>
</dbReference>
<sequence>MRRIVALLLSMFIAISATGILLPRTAVASSGDVSMNPTVVSSADGGYVVLTALNGKYFDSNTVITVTYGSNSVTIDSKDINITPNQILVKIPPANGYVGDAWLIIKPGSSTSTGISDILQFKYVSGSVISVNPTITNIYQNVETTFVRDTSGRIIGSNKILQTVIEGKNFDLKEVKIGSLSSAKKDTNGNPELQLIYADSEKIVIKTPTDIMSGDIKDITVINNDNGQDVKSFKYNVTPYIYYIDKSKAYPGLKVTITGDNFRAQDIQWMAISNTKLSYDSYSVLSGQKIEFTVPVGMDPGVKDIVISQAGSDNYGADFGGTRVTLKGEFTVVQTPPNLSIQKVEPNAGPTSGGTITTITGAGFVDSLQVYIGDANNLDQYLKDSSNKHLAKKLPLLSGQDAYSTIRVQIPPLPSGENPGPKDVILYNQLDGTFYVFSGGFTYLTVGNQLTIDTVYPMEMRETSGTRTINVQGRNIKNFNIDKFTAVSDSVYAAYDNNTDEYIVRAKGQYYDNQNVSIEKRIKLNIGNNLKITDIEGDDNGIQTITAEMPPFTLNPRQDTPVDVILTTHTVIIDAQGKTLLDITEQVIKAGFTLKPDLTTPQIVDITPPVGSREGGYAVTIKGIDVRDGAKVYFGDIQAQVKSIDAVFDSVYKKISSTLVVIVPPSKTIGKVPVKIVNTEGGTTDINDPKAIFTYQTAPKISSITPAVGEVNKDIYVTIKGSEFYVAPDGKSMPKVRVHYKEYNSDGTVAQDVYGEFEAIQVTDDKGNPIDGRNGSFGTQLQVKISSSYIGYHDVEVINPDYVEGSTGARAVANNAFVFKKPEKDIVVNSVTPSKGKVDGGTPITVNGANFGLKMMVTIDGRPATNITRVDQTQIKATTPPGTSGLKPVQVIDLDTGSTFTYYDPSIGKGFKYVSIVTDPSISSIAPDHGTEGTWVYIKGKDFVQEVKDNTGKLIASKSTVYIGDMRVPDGDVYVIDSGLIKFKVPQMPEPMAYDITVENPDGSVTSSPAKFQYMTPSQDTLPSIEGIEPPIGPVNGGNIAIIKGKNFKDGIEVYFGSEKAKVVAFDMSKIDADGFQSISVVVPPSRNGAGYVDVIVVNYDGGSDTLVGGYRYAIPNSSPVVTSVQPNKGSTLGGDVVIIKGKDFRRISVTSGGSTVQKVPDVFFGGTKAESVKYIDEFTLEVTTPAYPNGQSVDVTVVNPADDKNSGGVTVLKNGYTYTQSKPVITDIIPPAISVKGGVVLIKGSNFTMRRTGSDGKTIMSVIRIHDGANIIQLPKDINDPRDDSVTVIDASTIVVKIPELESQGDKIIEVINPDGGTATGKLKAVIALSNPLISRISPQSGSINGGTRVTIYGQDLRKTAKVYFGNNEAQVIQHADDNSYIVVLTPKVTEDYAGKSVGVLIDNGDGGSAYKADAFMYLKTSANPTINRIVPNTGSTNGGDRVTIYGSGFQYGVQVYFDGVLASNPQVINDNTAITVITPSGREGLVDVTVRNPDGSEATLKGGYKYIVTNPETPIGFYAYPQSGDTVKLGWSSSKGALKYELYIKESYNDQWIFVTSVDASTNTYYVHGLTPNTSYSFQLRAINSSGMSNTVTTGTTTLKAGSESSSPGSSTGDSTANSIEVDSGVVVVTLGISGANEVNLTGAKYRGVDRYIINIPQRFIGQDKYFNIYYEGGKIGFNTKYIWGAGDVDYVVLELNRMGGNIEERASISVGRAYKLMSDVYDVNTYVQNGNKKVKADDIIFYYDLMLSYSDLKYWNNIHMYYYDPDADKWKATIDDVSFLGVSSSQYKNGRFALFSEVK</sequence>
<protein>
    <submittedName>
        <fullName evidence="4">IPT/TIG domain-containing protein</fullName>
    </submittedName>
</protein>
<dbReference type="InterPro" id="IPR036116">
    <property type="entry name" value="FN3_sf"/>
</dbReference>
<dbReference type="SMART" id="SM00060">
    <property type="entry name" value="FN3"/>
    <property type="match status" value="1"/>
</dbReference>
<feature type="compositionally biased region" description="Low complexity" evidence="2">
    <location>
        <begin position="1596"/>
        <end position="1617"/>
    </location>
</feature>
<evidence type="ECO:0000259" key="3">
    <source>
        <dbReference type="PROSITE" id="PS50853"/>
    </source>
</evidence>
<dbReference type="SUPFAM" id="SSF81296">
    <property type="entry name" value="E set domains"/>
    <property type="match status" value="9"/>
</dbReference>
<dbReference type="InterPro" id="IPR013783">
    <property type="entry name" value="Ig-like_fold"/>
</dbReference>
<dbReference type="Pfam" id="PF01833">
    <property type="entry name" value="TIG"/>
    <property type="match status" value="8"/>
</dbReference>
<accession>A0A1M4URH3</accession>
<dbReference type="RefSeq" id="WP_073341510.1">
    <property type="nucleotide sequence ID" value="NZ_FQVH01000003.1"/>
</dbReference>
<evidence type="ECO:0000256" key="1">
    <source>
        <dbReference type="ARBA" id="ARBA00022729"/>
    </source>
</evidence>
<dbReference type="EMBL" id="FQVH01000003">
    <property type="protein sequence ID" value="SHE59200.1"/>
    <property type="molecule type" value="Genomic_DNA"/>
</dbReference>
<organism evidence="4 5">
    <name type="scientific">Caldanaerobius fijiensis DSM 17918</name>
    <dbReference type="NCBI Taxonomy" id="1121256"/>
    <lineage>
        <taxon>Bacteria</taxon>
        <taxon>Bacillati</taxon>
        <taxon>Bacillota</taxon>
        <taxon>Clostridia</taxon>
        <taxon>Thermoanaerobacterales</taxon>
        <taxon>Thermoanaerobacteraceae</taxon>
        <taxon>Caldanaerobius</taxon>
    </lineage>
</organism>
<dbReference type="PROSITE" id="PS50853">
    <property type="entry name" value="FN3"/>
    <property type="match status" value="1"/>
</dbReference>
<dbReference type="SMART" id="SM00429">
    <property type="entry name" value="IPT"/>
    <property type="match status" value="9"/>
</dbReference>
<evidence type="ECO:0000313" key="5">
    <source>
        <dbReference type="Proteomes" id="UP000184088"/>
    </source>
</evidence>
<proteinExistence type="predicted"/>
<feature type="domain" description="Fibronectin type-III" evidence="3">
    <location>
        <begin position="1512"/>
        <end position="1604"/>
    </location>
</feature>
<dbReference type="CDD" id="cd00603">
    <property type="entry name" value="IPT_PCSR"/>
    <property type="match status" value="1"/>
</dbReference>
<evidence type="ECO:0000313" key="4">
    <source>
        <dbReference type="EMBL" id="SHE59200.1"/>
    </source>
</evidence>
<dbReference type="PANTHER" id="PTHR46769:SF2">
    <property type="entry name" value="FIBROCYSTIN-L ISOFORM 2 PRECURSOR-RELATED"/>
    <property type="match status" value="1"/>
</dbReference>
<keyword evidence="1" id="KW-0732">Signal</keyword>
<dbReference type="OrthoDB" id="1656124at2"/>
<dbReference type="PANTHER" id="PTHR46769">
    <property type="entry name" value="POLYCYSTIC KIDNEY AND HEPATIC DISEASE 1 (AUTOSOMAL RECESSIVE)-LIKE 1"/>
    <property type="match status" value="1"/>
</dbReference>
<dbReference type="STRING" id="1121256.SAMN02746089_00486"/>
<gene>
    <name evidence="4" type="ORF">SAMN02746089_00486</name>
</gene>
<dbReference type="Pfam" id="PF00041">
    <property type="entry name" value="fn3"/>
    <property type="match status" value="1"/>
</dbReference>